<keyword evidence="3" id="KW-1185">Reference proteome</keyword>
<protein>
    <submittedName>
        <fullName evidence="4">Non-specific serine/threonine protein kinase</fullName>
    </submittedName>
</protein>
<gene>
    <name evidence="1" type="ORF">DME_LOCUS6641</name>
</gene>
<name>A0A0N4U5X4_DRAME</name>
<dbReference type="SUPFAM" id="SSF48371">
    <property type="entry name" value="ARM repeat"/>
    <property type="match status" value="1"/>
</dbReference>
<dbReference type="Proteomes" id="UP000038040">
    <property type="component" value="Unplaced"/>
</dbReference>
<dbReference type="InterPro" id="IPR016024">
    <property type="entry name" value="ARM-type_fold"/>
</dbReference>
<dbReference type="EMBL" id="UYYG01001156">
    <property type="protein sequence ID" value="VDN56668.1"/>
    <property type="molecule type" value="Genomic_DNA"/>
</dbReference>
<sequence>MSVTPPLSTVKNLIRQITGEKEGGSREKRIVACDRLCTLLMSRDITWEANFKWNLVLEDLFTIFSTRAERNFKKAVVKCVASVGFAMHSQYDQYIEILLKANKKAIELDGESHSEKERILILRSLSNSLRLIGSNSYESRIHPRVIEDLMTHINDYLNTNSSPSVLLPLLDICQMVANFFSSLFKKNFDDVVDFTIGWYVEPNQPKGVIKKCRKLLIDLKPFWLEVIPNAINFMNQFLDDTDSHIKDLYNENQDSEIAVEKICLLLQALATILNIVNSEPLNPSVVSFTKQIFVRVCKQLELIYTIEIADINYIFLFMKEVLWFALQISSSLDTLTISATMIIRMAAHPAADRLINISLISFFEKVLEKLPAEYLTQIFHFILDDQNIHTNMELVSVKNARAMSDFYSRLLLPKSLNTLQMAYKCVTNLLLGSISILKNYDCKEINYRALRHEEKCFLLLLKAFTDLAVIKNSFIAMMGLSPSLFTFLMVDLPIAEKWFINRHPVCHFGLLYLAKLHSEKQVKSLTIFFLQLWNRL</sequence>
<evidence type="ECO:0000313" key="1">
    <source>
        <dbReference type="EMBL" id="VDN56668.1"/>
    </source>
</evidence>
<dbReference type="STRING" id="318479.A0A0N4U5X4"/>
<dbReference type="OrthoDB" id="5813351at2759"/>
<accession>A0A0N4U5X4</accession>
<proteinExistence type="predicted"/>
<dbReference type="AlphaFoldDB" id="A0A0N4U5X4"/>
<evidence type="ECO:0000313" key="2">
    <source>
        <dbReference type="Proteomes" id="UP000038040"/>
    </source>
</evidence>
<dbReference type="InterPro" id="IPR011989">
    <property type="entry name" value="ARM-like"/>
</dbReference>
<reference evidence="4" key="1">
    <citation type="submission" date="2017-02" db="UniProtKB">
        <authorList>
            <consortium name="WormBaseParasite"/>
        </authorList>
    </citation>
    <scope>IDENTIFICATION</scope>
</reference>
<evidence type="ECO:0000313" key="4">
    <source>
        <dbReference type="WBParaSite" id="DME_0000228101-mRNA-1"/>
    </source>
</evidence>
<organism evidence="2 4">
    <name type="scientific">Dracunculus medinensis</name>
    <name type="common">Guinea worm</name>
    <dbReference type="NCBI Taxonomy" id="318479"/>
    <lineage>
        <taxon>Eukaryota</taxon>
        <taxon>Metazoa</taxon>
        <taxon>Ecdysozoa</taxon>
        <taxon>Nematoda</taxon>
        <taxon>Chromadorea</taxon>
        <taxon>Rhabditida</taxon>
        <taxon>Spirurina</taxon>
        <taxon>Dracunculoidea</taxon>
        <taxon>Dracunculidae</taxon>
        <taxon>Dracunculus</taxon>
    </lineage>
</organism>
<dbReference type="Gene3D" id="1.25.10.10">
    <property type="entry name" value="Leucine-rich Repeat Variant"/>
    <property type="match status" value="1"/>
</dbReference>
<evidence type="ECO:0000313" key="3">
    <source>
        <dbReference type="Proteomes" id="UP000274756"/>
    </source>
</evidence>
<reference evidence="1 3" key="2">
    <citation type="submission" date="2018-11" db="EMBL/GenBank/DDBJ databases">
        <authorList>
            <consortium name="Pathogen Informatics"/>
        </authorList>
    </citation>
    <scope>NUCLEOTIDE SEQUENCE [LARGE SCALE GENOMIC DNA]</scope>
</reference>
<dbReference type="WBParaSite" id="DME_0000228101-mRNA-1">
    <property type="protein sequence ID" value="DME_0000228101-mRNA-1"/>
    <property type="gene ID" value="DME_0000228101"/>
</dbReference>
<dbReference type="Proteomes" id="UP000274756">
    <property type="component" value="Unassembled WGS sequence"/>
</dbReference>